<dbReference type="PANTHER" id="PTHR43341">
    <property type="entry name" value="AMINO ACID PERMEASE"/>
    <property type="match status" value="1"/>
</dbReference>
<keyword evidence="11" id="KW-1185">Reference proteome</keyword>
<feature type="compositionally biased region" description="Basic and acidic residues" evidence="6">
    <location>
        <begin position="1"/>
        <end position="13"/>
    </location>
</feature>
<feature type="transmembrane region" description="Helical" evidence="7">
    <location>
        <begin position="242"/>
        <end position="262"/>
    </location>
</feature>
<evidence type="ECO:0000313" key="12">
    <source>
        <dbReference type="Proteomes" id="UP000662466"/>
    </source>
</evidence>
<feature type="transmembrane region" description="Helical" evidence="7">
    <location>
        <begin position="460"/>
        <end position="483"/>
    </location>
</feature>
<name>A0A8H6PUR9_9EURO</name>
<feature type="transmembrane region" description="Helical" evidence="7">
    <location>
        <begin position="495"/>
        <end position="514"/>
    </location>
</feature>
<dbReference type="FunFam" id="1.20.1740.10:FF:000001">
    <property type="entry name" value="Amino acid permease"/>
    <property type="match status" value="1"/>
</dbReference>
<keyword evidence="2" id="KW-0813">Transport</keyword>
<evidence type="ECO:0000256" key="5">
    <source>
        <dbReference type="ARBA" id="ARBA00023136"/>
    </source>
</evidence>
<feature type="transmembrane region" description="Helical" evidence="7">
    <location>
        <begin position="55"/>
        <end position="74"/>
    </location>
</feature>
<evidence type="ECO:0000256" key="7">
    <source>
        <dbReference type="SAM" id="Phobius"/>
    </source>
</evidence>
<evidence type="ECO:0000256" key="4">
    <source>
        <dbReference type="ARBA" id="ARBA00022989"/>
    </source>
</evidence>
<feature type="transmembrane region" description="Helical" evidence="7">
    <location>
        <begin position="343"/>
        <end position="361"/>
    </location>
</feature>
<keyword evidence="3 7" id="KW-0812">Transmembrane</keyword>
<dbReference type="InterPro" id="IPR050524">
    <property type="entry name" value="APC_YAT"/>
</dbReference>
<feature type="region of interest" description="Disordered" evidence="6">
    <location>
        <begin position="1"/>
        <end position="24"/>
    </location>
</feature>
<comment type="subcellular location">
    <subcellularLocation>
        <location evidence="1">Membrane</location>
        <topology evidence="1">Multi-pass membrane protein</topology>
    </subcellularLocation>
</comment>
<evidence type="ECO:0000313" key="9">
    <source>
        <dbReference type="EMBL" id="KAF7116308.1"/>
    </source>
</evidence>
<feature type="transmembrane region" description="Helical" evidence="7">
    <location>
        <begin position="388"/>
        <end position="405"/>
    </location>
</feature>
<dbReference type="PIRSF" id="PIRSF006060">
    <property type="entry name" value="AA_transporter"/>
    <property type="match status" value="1"/>
</dbReference>
<dbReference type="PANTHER" id="PTHR43341:SF6">
    <property type="entry name" value="AMINO ACID TRANSPORTER (EUROFUNG)"/>
    <property type="match status" value="1"/>
</dbReference>
<dbReference type="EMBL" id="JACBAF010002249">
    <property type="protein sequence ID" value="KAF7161228.1"/>
    <property type="molecule type" value="Genomic_DNA"/>
</dbReference>
<dbReference type="AlphaFoldDB" id="A0A8H6PUR9"/>
<dbReference type="EMBL" id="JACBAD010002104">
    <property type="protein sequence ID" value="KAF7116308.1"/>
    <property type="molecule type" value="Genomic_DNA"/>
</dbReference>
<feature type="transmembrane region" description="Helical" evidence="7">
    <location>
        <begin position="283"/>
        <end position="302"/>
    </location>
</feature>
<evidence type="ECO:0000256" key="3">
    <source>
        <dbReference type="ARBA" id="ARBA00022692"/>
    </source>
</evidence>
<organism evidence="10 12">
    <name type="scientific">Aspergillus hiratsukae</name>
    <dbReference type="NCBI Taxonomy" id="1194566"/>
    <lineage>
        <taxon>Eukaryota</taxon>
        <taxon>Fungi</taxon>
        <taxon>Dikarya</taxon>
        <taxon>Ascomycota</taxon>
        <taxon>Pezizomycotina</taxon>
        <taxon>Eurotiomycetes</taxon>
        <taxon>Eurotiomycetidae</taxon>
        <taxon>Eurotiales</taxon>
        <taxon>Aspergillaceae</taxon>
        <taxon>Aspergillus</taxon>
        <taxon>Aspergillus subgen. Fumigati</taxon>
    </lineage>
</organism>
<proteinExistence type="predicted"/>
<evidence type="ECO:0000259" key="8">
    <source>
        <dbReference type="Pfam" id="PF00324"/>
    </source>
</evidence>
<accession>A0A8H6PUR9</accession>
<gene>
    <name evidence="9" type="ORF">CNMCM5793_004474</name>
    <name evidence="10" type="ORF">CNMCM6106_008563</name>
</gene>
<dbReference type="Proteomes" id="UP000630445">
    <property type="component" value="Unassembled WGS sequence"/>
</dbReference>
<evidence type="ECO:0000256" key="6">
    <source>
        <dbReference type="SAM" id="MobiDB-lite"/>
    </source>
</evidence>
<comment type="caution">
    <text evidence="10">The sequence shown here is derived from an EMBL/GenBank/DDBJ whole genome shotgun (WGS) entry which is preliminary data.</text>
</comment>
<dbReference type="Gene3D" id="1.20.1740.10">
    <property type="entry name" value="Amino acid/polyamine transporter I"/>
    <property type="match status" value="1"/>
</dbReference>
<protein>
    <recommendedName>
        <fullName evidence="8">Amino acid permease/ SLC12A domain-containing protein</fullName>
    </recommendedName>
</protein>
<dbReference type="Proteomes" id="UP000662466">
    <property type="component" value="Unassembled WGS sequence"/>
</dbReference>
<keyword evidence="5 7" id="KW-0472">Membrane</keyword>
<dbReference type="GO" id="GO:0016020">
    <property type="term" value="C:membrane"/>
    <property type="evidence" value="ECO:0007669"/>
    <property type="project" value="UniProtKB-SubCell"/>
</dbReference>
<feature type="transmembrane region" description="Helical" evidence="7">
    <location>
        <begin position="161"/>
        <end position="180"/>
    </location>
</feature>
<dbReference type="OrthoDB" id="10062876at2759"/>
<dbReference type="InterPro" id="IPR004841">
    <property type="entry name" value="AA-permease/SLC12A_dom"/>
</dbReference>
<dbReference type="GO" id="GO:0015171">
    <property type="term" value="F:amino acid transmembrane transporter activity"/>
    <property type="evidence" value="ECO:0007669"/>
    <property type="project" value="TreeGrafter"/>
</dbReference>
<evidence type="ECO:0000256" key="1">
    <source>
        <dbReference type="ARBA" id="ARBA00004141"/>
    </source>
</evidence>
<dbReference type="Pfam" id="PF00324">
    <property type="entry name" value="AA_permease"/>
    <property type="match status" value="1"/>
</dbReference>
<reference evidence="10" key="1">
    <citation type="submission" date="2020-06" db="EMBL/GenBank/DDBJ databases">
        <title>Draft genome sequences of strains closely related to Aspergillus parafelis and Aspergillus hiratsukae.</title>
        <authorList>
            <person name="Dos Santos R.A.C."/>
            <person name="Rivero-Menendez O."/>
            <person name="Steenwyk J.L."/>
            <person name="Mead M.E."/>
            <person name="Goldman G.H."/>
            <person name="Alastruey-Izquierdo A."/>
            <person name="Rokas A."/>
        </authorList>
    </citation>
    <scope>NUCLEOTIDE SEQUENCE</scope>
    <source>
        <strain evidence="9">CNM-CM5793</strain>
        <strain evidence="10">CNM-CM6106</strain>
    </source>
</reference>
<evidence type="ECO:0000313" key="10">
    <source>
        <dbReference type="EMBL" id="KAF7161228.1"/>
    </source>
</evidence>
<feature type="transmembrane region" description="Helical" evidence="7">
    <location>
        <begin position="417"/>
        <end position="440"/>
    </location>
</feature>
<sequence length="560" mass="61428">MDSGKQDDEKKTLDSITGVDPNYDHQESEKALPAELISAGSQHLHRRLGGKEVQLLAVGGAIGTSLFVQMGAALPKGGPAGLFLGFVVYGTILLAVNECFAEMVTYMPIASPFVRLAGAWVDEAGSFAMGWNYFFLMAFAIPYEISAISVLLTFWTDRIPIYAVVLVCLALYAALNGLGVRYFGIAEFYMSIFKIFLMLGLMMYTFITMVGGNPDHHAYGFTYWKNPGAFADYLVPGSTGRFLGLLSCMIQGSFTMVGPEFISMTAAEAENPRKLMRSAFNSFVWRLMFFFIGGALCVGIVIPSNDTMLLNYIEGSAKGSGTGAASPYVISMVQFGIKGLPDLVNALIMTSVLSAGNNVVFSASRTLHGMAVDGHAPRFFAKCNKNGTPYYAVAAALVFSLLSLLELNSSSSTVLGWLVGFCTASYLINYFATAVTYLHFHHSLRHQGIDRNSLPYKGRFQPYTAWYAVIGTFIMSLVVGYTVFIDGNWDTTSFFTSYTMVGFFPAAFLFWKILRRTKYVRPGTADLQLGNTKSDIDVYEALYEPPKRGKISGYLNSFFE</sequence>
<keyword evidence="4 7" id="KW-1133">Transmembrane helix</keyword>
<evidence type="ECO:0000313" key="11">
    <source>
        <dbReference type="Proteomes" id="UP000630445"/>
    </source>
</evidence>
<feature type="domain" description="Amino acid permease/ SLC12A" evidence="8">
    <location>
        <begin position="53"/>
        <end position="518"/>
    </location>
</feature>
<feature type="transmembrane region" description="Helical" evidence="7">
    <location>
        <begin position="80"/>
        <end position="100"/>
    </location>
</feature>
<feature type="transmembrane region" description="Helical" evidence="7">
    <location>
        <begin position="133"/>
        <end position="155"/>
    </location>
</feature>
<evidence type="ECO:0000256" key="2">
    <source>
        <dbReference type="ARBA" id="ARBA00022448"/>
    </source>
</evidence>
<feature type="transmembrane region" description="Helical" evidence="7">
    <location>
        <begin position="192"/>
        <end position="211"/>
    </location>
</feature>